<evidence type="ECO:0000313" key="1">
    <source>
        <dbReference type="EMBL" id="EJK56978.1"/>
    </source>
</evidence>
<feature type="non-terminal residue" evidence="1">
    <location>
        <position position="1"/>
    </location>
</feature>
<evidence type="ECO:0000313" key="2">
    <source>
        <dbReference type="Proteomes" id="UP000266841"/>
    </source>
</evidence>
<sequence>LMQPGLPVLAATSGDDRFTPISRALAGRFRRNLDRSGLGGHLRLRFEAPDDSQSQQCIDNPRFPNWSQSEQVAIVADTWNFFGIVAALARKLPYFETGHRVANW</sequence>
<dbReference type="AlphaFoldDB" id="K0RT04"/>
<keyword evidence="2" id="KW-1185">Reference proteome</keyword>
<reference evidence="1 2" key="1">
    <citation type="journal article" date="2012" name="Genome Biol.">
        <title>Genome and low-iron response of an oceanic diatom adapted to chronic iron limitation.</title>
        <authorList>
            <person name="Lommer M."/>
            <person name="Specht M."/>
            <person name="Roy A.S."/>
            <person name="Kraemer L."/>
            <person name="Andreson R."/>
            <person name="Gutowska M.A."/>
            <person name="Wolf J."/>
            <person name="Bergner S.V."/>
            <person name="Schilhabel M.B."/>
            <person name="Klostermeier U.C."/>
            <person name="Beiko R.G."/>
            <person name="Rosenstiel P."/>
            <person name="Hippler M."/>
            <person name="Laroche J."/>
        </authorList>
    </citation>
    <scope>NUCLEOTIDE SEQUENCE [LARGE SCALE GENOMIC DNA]</scope>
    <source>
        <strain evidence="1 2">CCMP1005</strain>
    </source>
</reference>
<dbReference type="EMBL" id="AGNL01029961">
    <property type="protein sequence ID" value="EJK56978.1"/>
    <property type="molecule type" value="Genomic_DNA"/>
</dbReference>
<accession>K0RT04</accession>
<gene>
    <name evidence="1" type="ORF">THAOC_23029</name>
</gene>
<protein>
    <submittedName>
        <fullName evidence="1">Uncharacterized protein</fullName>
    </submittedName>
</protein>
<dbReference type="Proteomes" id="UP000266841">
    <property type="component" value="Unassembled WGS sequence"/>
</dbReference>
<proteinExistence type="predicted"/>
<organism evidence="1 2">
    <name type="scientific">Thalassiosira oceanica</name>
    <name type="common">Marine diatom</name>
    <dbReference type="NCBI Taxonomy" id="159749"/>
    <lineage>
        <taxon>Eukaryota</taxon>
        <taxon>Sar</taxon>
        <taxon>Stramenopiles</taxon>
        <taxon>Ochrophyta</taxon>
        <taxon>Bacillariophyta</taxon>
        <taxon>Coscinodiscophyceae</taxon>
        <taxon>Thalassiosirophycidae</taxon>
        <taxon>Thalassiosirales</taxon>
        <taxon>Thalassiosiraceae</taxon>
        <taxon>Thalassiosira</taxon>
    </lineage>
</organism>
<name>K0RT04_THAOC</name>
<comment type="caution">
    <text evidence="1">The sequence shown here is derived from an EMBL/GenBank/DDBJ whole genome shotgun (WGS) entry which is preliminary data.</text>
</comment>